<evidence type="ECO:0000313" key="1">
    <source>
        <dbReference type="EMBL" id="SAK74539.1"/>
    </source>
</evidence>
<dbReference type="STRING" id="1777144.AWB83_03727"/>
<comment type="caution">
    <text evidence="1">The sequence shown here is derived from an EMBL/GenBank/DDBJ whole genome shotgun (WGS) entry which is preliminary data.</text>
</comment>
<dbReference type="EMBL" id="FCOB02000017">
    <property type="protein sequence ID" value="SAK74539.1"/>
    <property type="molecule type" value="Genomic_DNA"/>
</dbReference>
<dbReference type="SUPFAM" id="SSF51905">
    <property type="entry name" value="FAD/NAD(P)-binding domain"/>
    <property type="match status" value="1"/>
</dbReference>
<dbReference type="AlphaFoldDB" id="A0A158BWP4"/>
<keyword evidence="2" id="KW-1185">Reference proteome</keyword>
<reference evidence="1" key="1">
    <citation type="submission" date="2016-01" db="EMBL/GenBank/DDBJ databases">
        <authorList>
            <person name="Peeters C."/>
        </authorList>
    </citation>
    <scope>NUCLEOTIDE SEQUENCE [LARGE SCALE GENOMIC DNA]</scope>
    <source>
        <strain evidence="1">LMG 29326</strain>
    </source>
</reference>
<gene>
    <name evidence="1" type="ORF">AWB83_03727</name>
</gene>
<protein>
    <submittedName>
        <fullName evidence="1">FAD-dependent pyridine nucleotide-disulfide oxidoreductase</fullName>
    </submittedName>
</protein>
<sequence>MEAPLLDIFASAGVRFIQGTMERIQAERNQVEVRGADGSYSAVLATGSRLFCPQMPGLAQHAFSVDQVDEAAALEAHIKNLAR</sequence>
<dbReference type="Gene3D" id="3.50.50.100">
    <property type="match status" value="1"/>
</dbReference>
<accession>A0A158BWP4</accession>
<name>A0A158BWP4_9BURK</name>
<dbReference type="InterPro" id="IPR036188">
    <property type="entry name" value="FAD/NAD-bd_sf"/>
</dbReference>
<organism evidence="1 2">
    <name type="scientific">Caballeronia ptereochthonis</name>
    <dbReference type="NCBI Taxonomy" id="1777144"/>
    <lineage>
        <taxon>Bacteria</taxon>
        <taxon>Pseudomonadati</taxon>
        <taxon>Pseudomonadota</taxon>
        <taxon>Betaproteobacteria</taxon>
        <taxon>Burkholderiales</taxon>
        <taxon>Burkholderiaceae</taxon>
        <taxon>Caballeronia</taxon>
    </lineage>
</organism>
<evidence type="ECO:0000313" key="2">
    <source>
        <dbReference type="Proteomes" id="UP000054978"/>
    </source>
</evidence>
<dbReference type="Proteomes" id="UP000054978">
    <property type="component" value="Unassembled WGS sequence"/>
</dbReference>
<proteinExistence type="predicted"/>